<sequence>MGDQRWRSTGSIGGRVMGILLAGFISAAWAEPDSGRLVLSSENDDAAVTTTDALHLGTDLELTVQGLQAQVLVSQTFKNQTDQWVNATYVYPLAEDSAVSQLTMHVGERVITGEIQEKSKARKTFAAAKASGKKATLIEQQRPNMFRQQIANIAPGETIRVELGYSQQVMYDAGEFRLRLPLTLTPRYIPGVVNGQWRKEQTVATGVNGWASATDQVPDAHLITPSQQHVAGELINPVSLSLQLDAGMPLTRVHSDTHQLTISQPKGNDAGVRLIHFAKGEVSMDRDFEITWQPKPHSAPLAAQFVSQWQGERYLQLMLMPPQEVSANNLAPRELILVVDTSGSMAGDSIKQARTSALLALDTLTPRDRFNVILFASDSRAVFDHAVVASANNIQTARRALERMRADGGTEMLGALKRAFDQPSNTEYLQQVVFVTDGSVGNEADLLQHIHRNLGDARLFTVAIGSAPNRFFMRRAAQFGRGSFTEIAAAAQIAPRMAGLLNKLKRPVVTNIDIEWPQPVQVFPRRIPDLYWGEPLLVTAKLGPWPSRSQPLVTVRGVSGGKPWQRDFPINAATADADSEGDAIPVLAQRFGREKIKFLENEFYINGRDASDKARQKILPVALKYQLMSRYTSLVAVDKTPARSASEVGQERELSNAMPAGATMTAVGYPQTAAGVTWHLLLGALALLALLGIKNLEVHYGRS</sequence>
<dbReference type="PANTHER" id="PTHR45737:SF6">
    <property type="entry name" value="VON WILLEBRAND FACTOR A DOMAIN-CONTAINING PROTEIN 5A"/>
    <property type="match status" value="1"/>
</dbReference>
<keyword evidence="5" id="KW-1185">Reference proteome</keyword>
<organism evidence="4 5">
    <name type="scientific">Gilvimarinus japonicus</name>
    <dbReference type="NCBI Taxonomy" id="1796469"/>
    <lineage>
        <taxon>Bacteria</taxon>
        <taxon>Pseudomonadati</taxon>
        <taxon>Pseudomonadota</taxon>
        <taxon>Gammaproteobacteria</taxon>
        <taxon>Cellvibrionales</taxon>
        <taxon>Cellvibrionaceae</taxon>
        <taxon>Gilvimarinus</taxon>
    </lineage>
</organism>
<evidence type="ECO:0000313" key="5">
    <source>
        <dbReference type="Proteomes" id="UP001595548"/>
    </source>
</evidence>
<dbReference type="SUPFAM" id="SSF53300">
    <property type="entry name" value="vWA-like"/>
    <property type="match status" value="1"/>
</dbReference>
<feature type="transmembrane region" description="Helical" evidence="1">
    <location>
        <begin position="676"/>
        <end position="693"/>
    </location>
</feature>
<keyword evidence="1" id="KW-0472">Membrane</keyword>
<gene>
    <name evidence="4" type="ORF">ACFOEB_05370</name>
</gene>
<keyword evidence="1" id="KW-0812">Transmembrane</keyword>
<dbReference type="SMART" id="SM00327">
    <property type="entry name" value="VWA"/>
    <property type="match status" value="1"/>
</dbReference>
<feature type="domain" description="VWFA" evidence="2">
    <location>
        <begin position="334"/>
        <end position="504"/>
    </location>
</feature>
<dbReference type="InterPro" id="IPR022440">
    <property type="entry name" value="CHP03788"/>
</dbReference>
<keyword evidence="1" id="KW-1133">Transmembrane helix</keyword>
<dbReference type="EMBL" id="JBHRTL010000005">
    <property type="protein sequence ID" value="MFC3154626.1"/>
    <property type="molecule type" value="Genomic_DNA"/>
</dbReference>
<evidence type="ECO:0000313" key="4">
    <source>
        <dbReference type="EMBL" id="MFC3154626.1"/>
    </source>
</evidence>
<dbReference type="PROSITE" id="PS50234">
    <property type="entry name" value="VWFA"/>
    <property type="match status" value="1"/>
</dbReference>
<dbReference type="Pfam" id="PF08487">
    <property type="entry name" value="VIT"/>
    <property type="match status" value="1"/>
</dbReference>
<comment type="caution">
    <text evidence="4">The sequence shown here is derived from an EMBL/GenBank/DDBJ whole genome shotgun (WGS) entry which is preliminary data.</text>
</comment>
<dbReference type="InterPro" id="IPR013694">
    <property type="entry name" value="VIT"/>
</dbReference>
<dbReference type="NCBIfam" id="TIGR03788">
    <property type="entry name" value="marine_srt_targ"/>
    <property type="match status" value="1"/>
</dbReference>
<accession>A0ABV7HPX8</accession>
<protein>
    <submittedName>
        <fullName evidence="4">Marine proteobacterial sortase target protein</fullName>
    </submittedName>
</protein>
<evidence type="ECO:0000256" key="1">
    <source>
        <dbReference type="SAM" id="Phobius"/>
    </source>
</evidence>
<name>A0ABV7HPX8_9GAMM</name>
<feature type="transmembrane region" description="Helical" evidence="1">
    <location>
        <begin position="12"/>
        <end position="30"/>
    </location>
</feature>
<evidence type="ECO:0000259" key="3">
    <source>
        <dbReference type="PROSITE" id="PS51468"/>
    </source>
</evidence>
<dbReference type="PROSITE" id="PS51468">
    <property type="entry name" value="VIT"/>
    <property type="match status" value="1"/>
</dbReference>
<dbReference type="Gene3D" id="3.40.50.410">
    <property type="entry name" value="von Willebrand factor, type A domain"/>
    <property type="match status" value="1"/>
</dbReference>
<dbReference type="PANTHER" id="PTHR45737">
    <property type="entry name" value="VON WILLEBRAND FACTOR A DOMAIN-CONTAINING PROTEIN 5A"/>
    <property type="match status" value="1"/>
</dbReference>
<dbReference type="InterPro" id="IPR036465">
    <property type="entry name" value="vWFA_dom_sf"/>
</dbReference>
<evidence type="ECO:0000259" key="2">
    <source>
        <dbReference type="PROSITE" id="PS50234"/>
    </source>
</evidence>
<dbReference type="InterPro" id="IPR002035">
    <property type="entry name" value="VWF_A"/>
</dbReference>
<feature type="domain" description="VIT" evidence="3">
    <location>
        <begin position="39"/>
        <end position="167"/>
    </location>
</feature>
<dbReference type="RefSeq" id="WP_382414990.1">
    <property type="nucleotide sequence ID" value="NZ_AP031500.1"/>
</dbReference>
<dbReference type="SMART" id="SM00609">
    <property type="entry name" value="VIT"/>
    <property type="match status" value="1"/>
</dbReference>
<proteinExistence type="predicted"/>
<dbReference type="Proteomes" id="UP001595548">
    <property type="component" value="Unassembled WGS sequence"/>
</dbReference>
<dbReference type="Pfam" id="PF13768">
    <property type="entry name" value="VWA_3"/>
    <property type="match status" value="1"/>
</dbReference>
<reference evidence="5" key="1">
    <citation type="journal article" date="2019" name="Int. J. Syst. Evol. Microbiol.">
        <title>The Global Catalogue of Microorganisms (GCM) 10K type strain sequencing project: providing services to taxonomists for standard genome sequencing and annotation.</title>
        <authorList>
            <consortium name="The Broad Institute Genomics Platform"/>
            <consortium name="The Broad Institute Genome Sequencing Center for Infectious Disease"/>
            <person name="Wu L."/>
            <person name="Ma J."/>
        </authorList>
    </citation>
    <scope>NUCLEOTIDE SEQUENCE [LARGE SCALE GENOMIC DNA]</scope>
    <source>
        <strain evidence="5">KCTC 52141</strain>
    </source>
</reference>